<comment type="caution">
    <text evidence="2">The sequence shown here is derived from an EMBL/GenBank/DDBJ whole genome shotgun (WGS) entry which is preliminary data.</text>
</comment>
<feature type="transmembrane region" description="Helical" evidence="1">
    <location>
        <begin position="44"/>
        <end position="61"/>
    </location>
</feature>
<dbReference type="RefSeq" id="WP_290284698.1">
    <property type="nucleotide sequence ID" value="NZ_JAUFQN010000019.1"/>
</dbReference>
<organism evidence="2 3">
    <name type="scientific">Flavobacterium paronense</name>
    <dbReference type="NCBI Taxonomy" id="1392775"/>
    <lineage>
        <taxon>Bacteria</taxon>
        <taxon>Pseudomonadati</taxon>
        <taxon>Bacteroidota</taxon>
        <taxon>Flavobacteriia</taxon>
        <taxon>Flavobacteriales</taxon>
        <taxon>Flavobacteriaceae</taxon>
        <taxon>Flavobacterium</taxon>
    </lineage>
</organism>
<evidence type="ECO:0000256" key="1">
    <source>
        <dbReference type="SAM" id="Phobius"/>
    </source>
</evidence>
<accession>A0ABV5GFU0</accession>
<keyword evidence="1" id="KW-0812">Transmembrane</keyword>
<name>A0ABV5GFU0_9FLAO</name>
<proteinExistence type="predicted"/>
<keyword evidence="1" id="KW-0472">Membrane</keyword>
<sequence>METLKSKFLKEIKKSGFLKALSVFFCCVIISLVLGFIFDTLQLAATLGIGLGLIWMGVAYFNQKE</sequence>
<keyword evidence="3" id="KW-1185">Reference proteome</keyword>
<dbReference type="Proteomes" id="UP001589576">
    <property type="component" value="Unassembled WGS sequence"/>
</dbReference>
<gene>
    <name evidence="2" type="ORF">ACFFUU_10175</name>
</gene>
<evidence type="ECO:0008006" key="4">
    <source>
        <dbReference type="Google" id="ProtNLM"/>
    </source>
</evidence>
<protein>
    <recommendedName>
        <fullName evidence="4">Gliding motility protein GldL</fullName>
    </recommendedName>
</protein>
<dbReference type="EMBL" id="JBHMFB010000017">
    <property type="protein sequence ID" value="MFB9089968.1"/>
    <property type="molecule type" value="Genomic_DNA"/>
</dbReference>
<feature type="transmembrane region" description="Helical" evidence="1">
    <location>
        <begin position="20"/>
        <end position="38"/>
    </location>
</feature>
<evidence type="ECO:0000313" key="3">
    <source>
        <dbReference type="Proteomes" id="UP001589576"/>
    </source>
</evidence>
<keyword evidence="1" id="KW-1133">Transmembrane helix</keyword>
<evidence type="ECO:0000313" key="2">
    <source>
        <dbReference type="EMBL" id="MFB9089968.1"/>
    </source>
</evidence>
<reference evidence="2 3" key="1">
    <citation type="submission" date="2024-09" db="EMBL/GenBank/DDBJ databases">
        <authorList>
            <person name="Sun Q."/>
            <person name="Mori K."/>
        </authorList>
    </citation>
    <scope>NUCLEOTIDE SEQUENCE [LARGE SCALE GENOMIC DNA]</scope>
    <source>
        <strain evidence="2 3">CECT 8460</strain>
    </source>
</reference>